<evidence type="ECO:0000313" key="1">
    <source>
        <dbReference type="Proteomes" id="UP000095283"/>
    </source>
</evidence>
<proteinExistence type="predicted"/>
<dbReference type="Proteomes" id="UP000095283">
    <property type="component" value="Unplaced"/>
</dbReference>
<accession>A0A1I7W8F0</accession>
<dbReference type="AlphaFoldDB" id="A0A1I7W8F0"/>
<dbReference type="WBParaSite" id="Hba_00901">
    <property type="protein sequence ID" value="Hba_00901"/>
    <property type="gene ID" value="Hba_00901"/>
</dbReference>
<name>A0A1I7W8F0_HETBA</name>
<protein>
    <submittedName>
        <fullName evidence="2">HTH luxR-type domain-containing protein</fullName>
    </submittedName>
</protein>
<reference evidence="2" key="1">
    <citation type="submission" date="2016-11" db="UniProtKB">
        <authorList>
            <consortium name="WormBaseParasite"/>
        </authorList>
    </citation>
    <scope>IDENTIFICATION</scope>
</reference>
<organism evidence="1 2">
    <name type="scientific">Heterorhabditis bacteriophora</name>
    <name type="common">Entomopathogenic nematode worm</name>
    <dbReference type="NCBI Taxonomy" id="37862"/>
    <lineage>
        <taxon>Eukaryota</taxon>
        <taxon>Metazoa</taxon>
        <taxon>Ecdysozoa</taxon>
        <taxon>Nematoda</taxon>
        <taxon>Chromadorea</taxon>
        <taxon>Rhabditida</taxon>
        <taxon>Rhabditina</taxon>
        <taxon>Rhabditomorpha</taxon>
        <taxon>Strongyloidea</taxon>
        <taxon>Heterorhabditidae</taxon>
        <taxon>Heterorhabditis</taxon>
    </lineage>
</organism>
<sequence>MGRSTVNYRLQIAYLVKRSRKAIMSSLRYQEEYGTR</sequence>
<keyword evidence="1" id="KW-1185">Reference proteome</keyword>
<evidence type="ECO:0000313" key="2">
    <source>
        <dbReference type="WBParaSite" id="Hba_00901"/>
    </source>
</evidence>